<feature type="region of interest" description="Disordered" evidence="5">
    <location>
        <begin position="1"/>
        <end position="20"/>
    </location>
</feature>
<dbReference type="Gene3D" id="1.20.1250.20">
    <property type="entry name" value="MFS general substrate transporter like domains"/>
    <property type="match status" value="1"/>
</dbReference>
<evidence type="ECO:0000256" key="5">
    <source>
        <dbReference type="SAM" id="MobiDB-lite"/>
    </source>
</evidence>
<dbReference type="Gene3D" id="1.20.1720.10">
    <property type="entry name" value="Multidrug resistance protein D"/>
    <property type="match status" value="1"/>
</dbReference>
<comment type="subcellular location">
    <subcellularLocation>
        <location evidence="1">Membrane</location>
        <topology evidence="1">Multi-pass membrane protein</topology>
    </subcellularLocation>
</comment>
<reference evidence="8 9" key="1">
    <citation type="submission" date="2019-08" db="EMBL/GenBank/DDBJ databases">
        <title>The genome sequence of a newly discovered highly antifungal drug resistant Aspergillus species, Aspergillus tanneri NIH 1004.</title>
        <authorList>
            <person name="Mounaud S."/>
            <person name="Singh I."/>
            <person name="Joardar V."/>
            <person name="Pakala S."/>
            <person name="Pakala S."/>
            <person name="Venepally P."/>
            <person name="Chung J.K."/>
            <person name="Losada L."/>
            <person name="Nierman W.C."/>
        </authorList>
    </citation>
    <scope>NUCLEOTIDE SEQUENCE [LARGE SCALE GENOMIC DNA]</scope>
    <source>
        <strain evidence="8 9">NIH1004</strain>
    </source>
</reference>
<feature type="transmembrane region" description="Helical" evidence="6">
    <location>
        <begin position="202"/>
        <end position="227"/>
    </location>
</feature>
<feature type="transmembrane region" description="Helical" evidence="6">
    <location>
        <begin position="526"/>
        <end position="544"/>
    </location>
</feature>
<feature type="transmembrane region" description="Helical" evidence="6">
    <location>
        <begin position="248"/>
        <end position="267"/>
    </location>
</feature>
<evidence type="ECO:0000256" key="4">
    <source>
        <dbReference type="ARBA" id="ARBA00023136"/>
    </source>
</evidence>
<dbReference type="GO" id="GO:0005886">
    <property type="term" value="C:plasma membrane"/>
    <property type="evidence" value="ECO:0007669"/>
    <property type="project" value="TreeGrafter"/>
</dbReference>
<feature type="transmembrane region" description="Helical" evidence="6">
    <location>
        <begin position="322"/>
        <end position="343"/>
    </location>
</feature>
<comment type="caution">
    <text evidence="8">The sequence shown here is derived from an EMBL/GenBank/DDBJ whole genome shotgun (WGS) entry which is preliminary data.</text>
</comment>
<sequence length="552" mass="59593">MTAVEKHSGPSQSEIDAPLSATGDLQPEKQVNINTGNGDTLAGWRLTLLTIGLCLSVFLSALDITIVSTSLTAIANDLQAFEKSSWVVSSYLTSYFSFLIIWAKLSDFFGRKLMLVAALVLFLVFSGGCAGAKSTIQLIMFRAFQGVGGAGIFSMAPIIVAEMVTPEKYGAYNGIISLAIAFSFLLGPLFGGAITDGTSWRWIFYINLPVGFVALGLVLLAMPVSFPDVSQTQSFSLIHKKIDWKGQVDYPGFFLLLAACVLLIVAIEEAGISFSWSSALVITCLVLAAVLLCMFFAWQWLLYRRKSTREPVFPWTFMKNRVLMGMYLNAILSGVPFVTLVLEMPLRFENVNNSSAVLSGVRILPYTMTIALGSALTGGLTARGRVPPIFVLCTATILQLLGVGLLYSIPVDTNLPAKLYGYQVLAGLGVGLSLTTLLNIVPFIVDKSVLSVAMGGVTQLRILGGALGVSIATNLLNNTAKSQLRTQLPTDVISKILANASYVNTLPRSDQELVREAFADGFHKQLLMILAFCAAEVLALVLIWERPARRLA</sequence>
<dbReference type="GO" id="GO:0022857">
    <property type="term" value="F:transmembrane transporter activity"/>
    <property type="evidence" value="ECO:0007669"/>
    <property type="project" value="InterPro"/>
</dbReference>
<feature type="transmembrane region" description="Helical" evidence="6">
    <location>
        <begin position="86"/>
        <end position="103"/>
    </location>
</feature>
<proteinExistence type="predicted"/>
<dbReference type="Pfam" id="PF07690">
    <property type="entry name" value="MFS_1"/>
    <property type="match status" value="1"/>
</dbReference>
<dbReference type="VEuPathDB" id="FungiDB:EYZ11_002602"/>
<dbReference type="PRINTS" id="PR01036">
    <property type="entry name" value="TCRTETB"/>
</dbReference>
<name>A0A5M9N2A8_9EURO</name>
<feature type="transmembrane region" description="Helical" evidence="6">
    <location>
        <begin position="172"/>
        <end position="190"/>
    </location>
</feature>
<dbReference type="EMBL" id="QUQM01000002">
    <property type="protein sequence ID" value="KAA8651303.1"/>
    <property type="molecule type" value="Genomic_DNA"/>
</dbReference>
<dbReference type="AlphaFoldDB" id="A0A5M9N2A8"/>
<feature type="transmembrane region" description="Helical" evidence="6">
    <location>
        <begin position="421"/>
        <end position="445"/>
    </location>
</feature>
<dbReference type="SUPFAM" id="SSF103473">
    <property type="entry name" value="MFS general substrate transporter"/>
    <property type="match status" value="1"/>
</dbReference>
<dbReference type="InterPro" id="IPR036259">
    <property type="entry name" value="MFS_trans_sf"/>
</dbReference>
<dbReference type="PROSITE" id="PS50850">
    <property type="entry name" value="MFS"/>
    <property type="match status" value="1"/>
</dbReference>
<feature type="transmembrane region" description="Helical" evidence="6">
    <location>
        <begin position="279"/>
        <end position="301"/>
    </location>
</feature>
<dbReference type="RefSeq" id="XP_033430664.1">
    <property type="nucleotide sequence ID" value="XM_033564907.1"/>
</dbReference>
<evidence type="ECO:0000259" key="7">
    <source>
        <dbReference type="PROSITE" id="PS50850"/>
    </source>
</evidence>
<evidence type="ECO:0000256" key="1">
    <source>
        <dbReference type="ARBA" id="ARBA00004141"/>
    </source>
</evidence>
<evidence type="ECO:0000313" key="8">
    <source>
        <dbReference type="EMBL" id="KAA8651303.1"/>
    </source>
</evidence>
<feature type="transmembrane region" description="Helical" evidence="6">
    <location>
        <begin position="363"/>
        <end position="382"/>
    </location>
</feature>
<evidence type="ECO:0000313" key="9">
    <source>
        <dbReference type="Proteomes" id="UP000324241"/>
    </source>
</evidence>
<evidence type="ECO:0000256" key="3">
    <source>
        <dbReference type="ARBA" id="ARBA00022989"/>
    </source>
</evidence>
<dbReference type="Proteomes" id="UP000324241">
    <property type="component" value="Unassembled WGS sequence"/>
</dbReference>
<dbReference type="GeneID" id="54322886"/>
<evidence type="ECO:0000256" key="2">
    <source>
        <dbReference type="ARBA" id="ARBA00022692"/>
    </source>
</evidence>
<protein>
    <recommendedName>
        <fullName evidence="7">Major facilitator superfamily (MFS) profile domain-containing protein</fullName>
    </recommendedName>
</protein>
<organism evidence="8 9">
    <name type="scientific">Aspergillus tanneri</name>
    <dbReference type="NCBI Taxonomy" id="1220188"/>
    <lineage>
        <taxon>Eukaryota</taxon>
        <taxon>Fungi</taxon>
        <taxon>Dikarya</taxon>
        <taxon>Ascomycota</taxon>
        <taxon>Pezizomycotina</taxon>
        <taxon>Eurotiomycetes</taxon>
        <taxon>Eurotiomycetidae</taxon>
        <taxon>Eurotiales</taxon>
        <taxon>Aspergillaceae</taxon>
        <taxon>Aspergillus</taxon>
        <taxon>Aspergillus subgen. Circumdati</taxon>
    </lineage>
</organism>
<keyword evidence="3 6" id="KW-1133">Transmembrane helix</keyword>
<dbReference type="InterPro" id="IPR011701">
    <property type="entry name" value="MFS"/>
</dbReference>
<keyword evidence="2 6" id="KW-0812">Transmembrane</keyword>
<feature type="domain" description="Major facilitator superfamily (MFS) profile" evidence="7">
    <location>
        <begin position="49"/>
        <end position="549"/>
    </location>
</feature>
<dbReference type="OrthoDB" id="440553at2759"/>
<evidence type="ECO:0000256" key="6">
    <source>
        <dbReference type="SAM" id="Phobius"/>
    </source>
</evidence>
<dbReference type="InterPro" id="IPR020846">
    <property type="entry name" value="MFS_dom"/>
</dbReference>
<feature type="transmembrane region" description="Helical" evidence="6">
    <location>
        <begin position="389"/>
        <end position="409"/>
    </location>
</feature>
<keyword evidence="4 6" id="KW-0472">Membrane</keyword>
<dbReference type="PANTHER" id="PTHR23501:SF43">
    <property type="entry name" value="MULTIDRUG TRANSPORTER, PUTATIVE (AFU_ORTHOLOGUE AFUA_6G03040)-RELATED"/>
    <property type="match status" value="1"/>
</dbReference>
<accession>A0A5M9N2A8</accession>
<feature type="transmembrane region" description="Helical" evidence="6">
    <location>
        <begin position="115"/>
        <end position="133"/>
    </location>
</feature>
<dbReference type="PANTHER" id="PTHR23501">
    <property type="entry name" value="MAJOR FACILITATOR SUPERFAMILY"/>
    <property type="match status" value="1"/>
</dbReference>
<gene>
    <name evidence="8" type="ORF">ATNIH1004_000184</name>
</gene>
<feature type="transmembrane region" description="Helical" evidence="6">
    <location>
        <begin position="139"/>
        <end position="160"/>
    </location>
</feature>
<feature type="transmembrane region" description="Helical" evidence="6">
    <location>
        <begin position="46"/>
        <end position="66"/>
    </location>
</feature>